<evidence type="ECO:0000256" key="13">
    <source>
        <dbReference type="ARBA" id="ARBA00043906"/>
    </source>
</evidence>
<dbReference type="GO" id="GO:0016705">
    <property type="term" value="F:oxidoreductase activity, acting on paired donors, with incorporation or reduction of molecular oxygen"/>
    <property type="evidence" value="ECO:0007669"/>
    <property type="project" value="InterPro"/>
</dbReference>
<keyword evidence="7" id="KW-0256">Endoplasmic reticulum</keyword>
<evidence type="ECO:0000313" key="18">
    <source>
        <dbReference type="Proteomes" id="UP000827092"/>
    </source>
</evidence>
<keyword evidence="6 14" id="KW-0479">Metal-binding</keyword>
<dbReference type="InterPro" id="IPR002401">
    <property type="entry name" value="Cyt_P450_E_grp-I"/>
</dbReference>
<evidence type="ECO:0000256" key="9">
    <source>
        <dbReference type="ARBA" id="ARBA00023002"/>
    </source>
</evidence>
<dbReference type="InterPro" id="IPR001128">
    <property type="entry name" value="Cyt_P450"/>
</dbReference>
<dbReference type="GO" id="GO:0008395">
    <property type="term" value="F:steroid hydroxylase activity"/>
    <property type="evidence" value="ECO:0007669"/>
    <property type="project" value="TreeGrafter"/>
</dbReference>
<dbReference type="PRINTS" id="PR00463">
    <property type="entry name" value="EP450I"/>
</dbReference>
<evidence type="ECO:0000256" key="12">
    <source>
        <dbReference type="ARBA" id="ARBA00023136"/>
    </source>
</evidence>
<feature type="binding site" description="axial binding residue" evidence="14">
    <location>
        <position position="479"/>
    </location>
    <ligand>
        <name>heme</name>
        <dbReference type="ChEBI" id="CHEBI:30413"/>
    </ligand>
    <ligandPart>
        <name>Fe</name>
        <dbReference type="ChEBI" id="CHEBI:18248"/>
    </ligandPart>
</feature>
<dbReference type="Gene3D" id="1.10.630.10">
    <property type="entry name" value="Cytochrome P450"/>
    <property type="match status" value="1"/>
</dbReference>
<dbReference type="AlphaFoldDB" id="A0AAV6TXY7"/>
<keyword evidence="9 15" id="KW-0560">Oxidoreductase</keyword>
<reference evidence="17 18" key="1">
    <citation type="journal article" date="2022" name="Nat. Ecol. Evol.">
        <title>A masculinizing supergene underlies an exaggerated male reproductive morph in a spider.</title>
        <authorList>
            <person name="Hendrickx F."/>
            <person name="De Corte Z."/>
            <person name="Sonet G."/>
            <person name="Van Belleghem S.M."/>
            <person name="Kostlbacher S."/>
            <person name="Vangestel C."/>
        </authorList>
    </citation>
    <scope>NUCLEOTIDE SEQUENCE [LARGE SCALE GENOMIC DNA]</scope>
    <source>
        <strain evidence="17">W744_W776</strain>
    </source>
</reference>
<keyword evidence="18" id="KW-1185">Reference proteome</keyword>
<evidence type="ECO:0000256" key="10">
    <source>
        <dbReference type="ARBA" id="ARBA00023004"/>
    </source>
</evidence>
<dbReference type="GO" id="GO:0020037">
    <property type="term" value="F:heme binding"/>
    <property type="evidence" value="ECO:0007669"/>
    <property type="project" value="InterPro"/>
</dbReference>
<evidence type="ECO:0000256" key="7">
    <source>
        <dbReference type="ARBA" id="ARBA00022824"/>
    </source>
</evidence>
<gene>
    <name evidence="17" type="ORF">JTE90_018708</name>
</gene>
<dbReference type="EMBL" id="JAFNEN010000840">
    <property type="protein sequence ID" value="KAG8176925.1"/>
    <property type="molecule type" value="Genomic_DNA"/>
</dbReference>
<name>A0AAV6TXY7_9ARAC</name>
<sequence>MKVGCKQRCSGSEILTGPLLTTFLIGLTTILLLYWFFTKNHDYWKKYNIPVIKPLPLLGNVWDLTRLPMHEIEYERYFKYGPIFGYFEGTKPVLSVGDPVLVRDILVKDFTTFSSRRLLVTGNEVFDKMLSSLKGDEEWKRIRAIVTPTFTTGKIKRMLSIFKDCSNTLTKNFRTLSAEGKYIDAKSLYGAFTMDIIASSAFSTKIDSHNDPENKFVTTAKRVFTQTLNFRTLLFFSAPWLVKLLKLPFFPMETMNFFSDVTLEIIQERKRTGQVRNDFLQLLMDTAKEVEDDIKEEGADIASNYGGQEDINPHIFKSVTSKSLSRNELVAQCVIFFIAGYDTTASTLSLASYFLALNPDVQEKVRAEVDEALKESDGELTYEAVKSMKYLDNIISETLRLYPPISRLERSADTDYKLKNTEITLRKGMLVSVPIYGMHRDPNFYPDPEKFDPDRFTPEEKAKRDPYVYLPFGAGPRNCVAMRFALMEVKVCLAHVIASFTIKTCPETKVPLEFNLGHGLLQPQGIILQMDVREDCLLTK</sequence>
<keyword evidence="8" id="KW-0492">Microsome</keyword>
<evidence type="ECO:0000256" key="14">
    <source>
        <dbReference type="PIRSR" id="PIRSR602401-1"/>
    </source>
</evidence>
<dbReference type="CDD" id="cd11055">
    <property type="entry name" value="CYP3A-like"/>
    <property type="match status" value="1"/>
</dbReference>
<dbReference type="FunFam" id="1.10.630.10:FF:000042">
    <property type="entry name" value="Cytochrome P450"/>
    <property type="match status" value="1"/>
</dbReference>
<dbReference type="PROSITE" id="PS00086">
    <property type="entry name" value="CYTOCHROME_P450"/>
    <property type="match status" value="1"/>
</dbReference>
<dbReference type="Proteomes" id="UP000827092">
    <property type="component" value="Unassembled WGS sequence"/>
</dbReference>
<organism evidence="17 18">
    <name type="scientific">Oedothorax gibbosus</name>
    <dbReference type="NCBI Taxonomy" id="931172"/>
    <lineage>
        <taxon>Eukaryota</taxon>
        <taxon>Metazoa</taxon>
        <taxon>Ecdysozoa</taxon>
        <taxon>Arthropoda</taxon>
        <taxon>Chelicerata</taxon>
        <taxon>Arachnida</taxon>
        <taxon>Araneae</taxon>
        <taxon>Araneomorphae</taxon>
        <taxon>Entelegynae</taxon>
        <taxon>Araneoidea</taxon>
        <taxon>Linyphiidae</taxon>
        <taxon>Erigoninae</taxon>
        <taxon>Oedothorax</taxon>
    </lineage>
</organism>
<dbReference type="GO" id="GO:0005789">
    <property type="term" value="C:endoplasmic reticulum membrane"/>
    <property type="evidence" value="ECO:0007669"/>
    <property type="project" value="UniProtKB-SubCell"/>
</dbReference>
<keyword evidence="16" id="KW-0812">Transmembrane</keyword>
<accession>A0AAV6TXY7</accession>
<evidence type="ECO:0000256" key="4">
    <source>
        <dbReference type="ARBA" id="ARBA00010617"/>
    </source>
</evidence>
<feature type="transmembrane region" description="Helical" evidence="16">
    <location>
        <begin position="12"/>
        <end position="37"/>
    </location>
</feature>
<keyword evidence="11 15" id="KW-0503">Monooxygenase</keyword>
<protein>
    <recommendedName>
        <fullName evidence="19">Cytochrome P450</fullName>
    </recommendedName>
</protein>
<evidence type="ECO:0000256" key="11">
    <source>
        <dbReference type="ARBA" id="ARBA00023033"/>
    </source>
</evidence>
<comment type="subcellular location">
    <subcellularLocation>
        <location evidence="3">Endoplasmic reticulum membrane</location>
        <topology evidence="3">Peripheral membrane protein</topology>
    </subcellularLocation>
    <subcellularLocation>
        <location evidence="2">Microsome membrane</location>
        <topology evidence="2">Peripheral membrane protein</topology>
    </subcellularLocation>
</comment>
<evidence type="ECO:0000256" key="15">
    <source>
        <dbReference type="RuleBase" id="RU000461"/>
    </source>
</evidence>
<dbReference type="InterPro" id="IPR017972">
    <property type="entry name" value="Cyt_P450_CS"/>
</dbReference>
<evidence type="ECO:0000256" key="8">
    <source>
        <dbReference type="ARBA" id="ARBA00022848"/>
    </source>
</evidence>
<dbReference type="InterPro" id="IPR036396">
    <property type="entry name" value="Cyt_P450_sf"/>
</dbReference>
<comment type="function">
    <text evidence="13">Cytochromes P450 are a group of heme-thiolate monooxygenases. They oxidize a variety of structurally unrelated compounds, including steroids, fatty acids, and xenobiotics.</text>
</comment>
<keyword evidence="10 14" id="KW-0408">Iron</keyword>
<comment type="caution">
    <text evidence="17">The sequence shown here is derived from an EMBL/GenBank/DDBJ whole genome shotgun (WGS) entry which is preliminary data.</text>
</comment>
<evidence type="ECO:0008006" key="19">
    <source>
        <dbReference type="Google" id="ProtNLM"/>
    </source>
</evidence>
<dbReference type="GO" id="GO:0005506">
    <property type="term" value="F:iron ion binding"/>
    <property type="evidence" value="ECO:0007669"/>
    <property type="project" value="InterPro"/>
</dbReference>
<dbReference type="PANTHER" id="PTHR24302">
    <property type="entry name" value="CYTOCHROME P450 FAMILY 3"/>
    <property type="match status" value="1"/>
</dbReference>
<evidence type="ECO:0000256" key="2">
    <source>
        <dbReference type="ARBA" id="ARBA00004174"/>
    </source>
</evidence>
<dbReference type="PRINTS" id="PR00385">
    <property type="entry name" value="P450"/>
</dbReference>
<dbReference type="InterPro" id="IPR050705">
    <property type="entry name" value="Cytochrome_P450_3A"/>
</dbReference>
<dbReference type="SUPFAM" id="SSF48264">
    <property type="entry name" value="Cytochrome P450"/>
    <property type="match status" value="1"/>
</dbReference>
<evidence type="ECO:0000256" key="16">
    <source>
        <dbReference type="SAM" id="Phobius"/>
    </source>
</evidence>
<evidence type="ECO:0000256" key="5">
    <source>
        <dbReference type="ARBA" id="ARBA00022617"/>
    </source>
</evidence>
<keyword evidence="5 14" id="KW-0349">Heme</keyword>
<keyword evidence="12 16" id="KW-0472">Membrane</keyword>
<proteinExistence type="inferred from homology"/>
<dbReference type="PANTHER" id="PTHR24302:SF15">
    <property type="entry name" value="FATTY-ACID PEROXYGENASE"/>
    <property type="match status" value="1"/>
</dbReference>
<evidence type="ECO:0000256" key="6">
    <source>
        <dbReference type="ARBA" id="ARBA00022723"/>
    </source>
</evidence>
<evidence type="ECO:0000313" key="17">
    <source>
        <dbReference type="EMBL" id="KAG8176925.1"/>
    </source>
</evidence>
<evidence type="ECO:0000256" key="1">
    <source>
        <dbReference type="ARBA" id="ARBA00001971"/>
    </source>
</evidence>
<comment type="cofactor">
    <cofactor evidence="1 14">
        <name>heme</name>
        <dbReference type="ChEBI" id="CHEBI:30413"/>
    </cofactor>
</comment>
<dbReference type="Pfam" id="PF00067">
    <property type="entry name" value="p450"/>
    <property type="match status" value="1"/>
</dbReference>
<keyword evidence="16" id="KW-1133">Transmembrane helix</keyword>
<comment type="similarity">
    <text evidence="4 15">Belongs to the cytochrome P450 family.</text>
</comment>
<evidence type="ECO:0000256" key="3">
    <source>
        <dbReference type="ARBA" id="ARBA00004406"/>
    </source>
</evidence>